<dbReference type="CDD" id="cd00009">
    <property type="entry name" value="AAA"/>
    <property type="match status" value="1"/>
</dbReference>
<dbReference type="RefSeq" id="WP_216519807.1">
    <property type="nucleotide sequence ID" value="NZ_JAHLPM010000009.1"/>
</dbReference>
<dbReference type="Pfam" id="PF00158">
    <property type="entry name" value="Sigma54_activat"/>
    <property type="match status" value="1"/>
</dbReference>
<keyword evidence="5" id="KW-1185">Reference proteome</keyword>
<dbReference type="PANTHER" id="PTHR32071">
    <property type="entry name" value="TRANSCRIPTIONAL REGULATORY PROTEIN"/>
    <property type="match status" value="1"/>
</dbReference>
<evidence type="ECO:0000313" key="4">
    <source>
        <dbReference type="EMBL" id="MBU5438585.1"/>
    </source>
</evidence>
<evidence type="ECO:0000256" key="2">
    <source>
        <dbReference type="ARBA" id="ARBA00022840"/>
    </source>
</evidence>
<keyword evidence="1" id="KW-0547">Nucleotide-binding</keyword>
<dbReference type="SMART" id="SM00382">
    <property type="entry name" value="AAA"/>
    <property type="match status" value="1"/>
</dbReference>
<dbReference type="InterPro" id="IPR002078">
    <property type="entry name" value="Sigma_54_int"/>
</dbReference>
<sequence>MSKSNANRKLWEIDKKEMIDKYGIVVEDYSMLELMTMVKKISKVDSTVLILGETGVGKEVVAKFIHKNSSRNKNKFRAINCGTISQSLIESELFGYESGAFTGANKNGKEGLLEAGNGGTILLDEIGELPLNIQVKLLRVLQEKCFERVGGIDSIQVDVRIIAIANRNLSELVKKGLFREDLYYRLNVIPIIVPPLRERREDIIPLINYFLQVFNKTYNENKKFSQEALEVLYNYSWYGNVREVRNIVEQQMIINDEDIIQTRNLPPHIKMRLKL</sequence>
<evidence type="ECO:0000256" key="1">
    <source>
        <dbReference type="ARBA" id="ARBA00022741"/>
    </source>
</evidence>
<dbReference type="InterPro" id="IPR003593">
    <property type="entry name" value="AAA+_ATPase"/>
</dbReference>
<protein>
    <submittedName>
        <fullName evidence="4">Sigma-54 dependent transcriptional regulator</fullName>
    </submittedName>
</protein>
<evidence type="ECO:0000259" key="3">
    <source>
        <dbReference type="PROSITE" id="PS50045"/>
    </source>
</evidence>
<comment type="caution">
    <text evidence="4">The sequence shown here is derived from an EMBL/GenBank/DDBJ whole genome shotgun (WGS) entry which is preliminary data.</text>
</comment>
<dbReference type="InterPro" id="IPR025662">
    <property type="entry name" value="Sigma_54_int_dom_ATP-bd_1"/>
</dbReference>
<gene>
    <name evidence="4" type="ORF">KQI42_11220</name>
</gene>
<reference evidence="4 5" key="1">
    <citation type="submission" date="2021-06" db="EMBL/GenBank/DDBJ databases">
        <authorList>
            <person name="Sun Q."/>
            <person name="Li D."/>
        </authorList>
    </citation>
    <scope>NUCLEOTIDE SEQUENCE [LARGE SCALE GENOMIC DNA]</scope>
    <source>
        <strain evidence="4 5">MSJ-40</strain>
    </source>
</reference>
<keyword evidence="2" id="KW-0067">ATP-binding</keyword>
<name>A0ABS6E6N6_9FIRM</name>
<evidence type="ECO:0000313" key="5">
    <source>
        <dbReference type="Proteomes" id="UP000749471"/>
    </source>
</evidence>
<feature type="domain" description="Sigma-54 factor interaction" evidence="3">
    <location>
        <begin position="24"/>
        <end position="253"/>
    </location>
</feature>
<organism evidence="4 5">
    <name type="scientific">Tissierella simiarum</name>
    <dbReference type="NCBI Taxonomy" id="2841534"/>
    <lineage>
        <taxon>Bacteria</taxon>
        <taxon>Bacillati</taxon>
        <taxon>Bacillota</taxon>
        <taxon>Tissierellia</taxon>
        <taxon>Tissierellales</taxon>
        <taxon>Tissierellaceae</taxon>
        <taxon>Tissierella</taxon>
    </lineage>
</organism>
<dbReference type="PROSITE" id="PS00675">
    <property type="entry name" value="SIGMA54_INTERACT_1"/>
    <property type="match status" value="1"/>
</dbReference>
<dbReference type="Pfam" id="PF25601">
    <property type="entry name" value="AAA_lid_14"/>
    <property type="match status" value="1"/>
</dbReference>
<dbReference type="PROSITE" id="PS50045">
    <property type="entry name" value="SIGMA54_INTERACT_4"/>
    <property type="match status" value="1"/>
</dbReference>
<dbReference type="PANTHER" id="PTHR32071:SF57">
    <property type="entry name" value="C4-DICARBOXYLATE TRANSPORT TRANSCRIPTIONAL REGULATORY PROTEIN DCTD"/>
    <property type="match status" value="1"/>
</dbReference>
<dbReference type="EMBL" id="JAHLPM010000009">
    <property type="protein sequence ID" value="MBU5438585.1"/>
    <property type="molecule type" value="Genomic_DNA"/>
</dbReference>
<accession>A0ABS6E6N6</accession>
<dbReference type="Proteomes" id="UP000749471">
    <property type="component" value="Unassembled WGS sequence"/>
</dbReference>
<dbReference type="InterPro" id="IPR058031">
    <property type="entry name" value="AAA_lid_NorR"/>
</dbReference>
<proteinExistence type="predicted"/>